<dbReference type="InterPro" id="IPR019479">
    <property type="entry name" value="Peroxiredoxin_C"/>
</dbReference>
<keyword evidence="3 9" id="KW-0049">Antioxidant</keyword>
<dbReference type="GO" id="GO:0005829">
    <property type="term" value="C:cytosol"/>
    <property type="evidence" value="ECO:0007669"/>
    <property type="project" value="TreeGrafter"/>
</dbReference>
<evidence type="ECO:0000256" key="7">
    <source>
        <dbReference type="ARBA" id="ARBA00045169"/>
    </source>
</evidence>
<reference evidence="12 13" key="1">
    <citation type="journal article" date="2024" name="Nat. Commun.">
        <title>Phylogenomics reveals the evolutionary origins of lichenization in chlorophyte algae.</title>
        <authorList>
            <person name="Puginier C."/>
            <person name="Libourel C."/>
            <person name="Otte J."/>
            <person name="Skaloud P."/>
            <person name="Haon M."/>
            <person name="Grisel S."/>
            <person name="Petersen M."/>
            <person name="Berrin J.G."/>
            <person name="Delaux P.M."/>
            <person name="Dal Grande F."/>
            <person name="Keller J."/>
        </authorList>
    </citation>
    <scope>NUCLEOTIDE SEQUENCE [LARGE SCALE GENOMIC DNA]</scope>
    <source>
        <strain evidence="12 13">SAG 2145</strain>
    </source>
</reference>
<dbReference type="InterPro" id="IPR024706">
    <property type="entry name" value="Peroxiredoxin_AhpC-typ"/>
</dbReference>
<protein>
    <recommendedName>
        <fullName evidence="9">Peroxiredoxin</fullName>
        <ecNumber evidence="9">1.11.1.24</ecNumber>
    </recommendedName>
</protein>
<dbReference type="SUPFAM" id="SSF52833">
    <property type="entry name" value="Thioredoxin-like"/>
    <property type="match status" value="1"/>
</dbReference>
<evidence type="ECO:0000259" key="11">
    <source>
        <dbReference type="PROSITE" id="PS51352"/>
    </source>
</evidence>
<accession>A0AAW1RD89</accession>
<feature type="active site" description="Cysteine sulfenic acid (-SOH) intermediate; for peroxidase activity" evidence="10">
    <location>
        <position position="48"/>
    </location>
</feature>
<organism evidence="12 13">
    <name type="scientific">Apatococcus lobatus</name>
    <dbReference type="NCBI Taxonomy" id="904363"/>
    <lineage>
        <taxon>Eukaryota</taxon>
        <taxon>Viridiplantae</taxon>
        <taxon>Chlorophyta</taxon>
        <taxon>core chlorophytes</taxon>
        <taxon>Trebouxiophyceae</taxon>
        <taxon>Chlorellales</taxon>
        <taxon>Chlorellaceae</taxon>
        <taxon>Apatococcus</taxon>
    </lineage>
</organism>
<evidence type="ECO:0000256" key="2">
    <source>
        <dbReference type="ARBA" id="ARBA00022559"/>
    </source>
</evidence>
<dbReference type="Proteomes" id="UP001438707">
    <property type="component" value="Unassembled WGS sequence"/>
</dbReference>
<evidence type="ECO:0000256" key="8">
    <source>
        <dbReference type="ARBA" id="ARBA00049091"/>
    </source>
</evidence>
<dbReference type="PROSITE" id="PS51352">
    <property type="entry name" value="THIOREDOXIN_2"/>
    <property type="match status" value="1"/>
</dbReference>
<dbReference type="InterPro" id="IPR036249">
    <property type="entry name" value="Thioredoxin-like_sf"/>
</dbReference>
<comment type="caution">
    <text evidence="12">The sequence shown here is derived from an EMBL/GenBank/DDBJ whole genome shotgun (WGS) entry which is preliminary data.</text>
</comment>
<evidence type="ECO:0000313" key="13">
    <source>
        <dbReference type="Proteomes" id="UP001438707"/>
    </source>
</evidence>
<dbReference type="EC" id="1.11.1.24" evidence="9"/>
<feature type="domain" description="Thioredoxin" evidence="11">
    <location>
        <begin position="3"/>
        <end position="164"/>
    </location>
</feature>
<proteinExistence type="inferred from homology"/>
<evidence type="ECO:0000256" key="4">
    <source>
        <dbReference type="ARBA" id="ARBA00023002"/>
    </source>
</evidence>
<dbReference type="Gene3D" id="3.40.30.10">
    <property type="entry name" value="Glutaredoxin"/>
    <property type="match status" value="1"/>
</dbReference>
<comment type="function">
    <text evidence="7">Thiol-specific peroxidase that catalyzes the reduction of hydrogen peroxide and organic hydroperoxides to water and alcohols, respectively. Plays a role in cell protection against oxidative stress by detoxifying peroxides. May be an antioxidant enzyme particularly in the developing shoot and photosynthesizing leaf.</text>
</comment>
<keyword evidence="13" id="KW-1185">Reference proteome</keyword>
<dbReference type="PIRSF" id="PIRSF000239">
    <property type="entry name" value="AHPC"/>
    <property type="match status" value="1"/>
</dbReference>
<dbReference type="GO" id="GO:0045454">
    <property type="term" value="P:cell redox homeostasis"/>
    <property type="evidence" value="ECO:0007669"/>
    <property type="project" value="TreeGrafter"/>
</dbReference>
<sequence length="199" mass="22302">MVLRVGQPAPAFSGPAVVDGEFRQIKLSDYKGKYVVFFWYPMDFTFVCPTEIIAFSNRIDEFRRIGAEVIAASTDTVHSHLAWWNTPRRQGGLGGLTYPLLSDVTKRLASEYEVLIEDGEDAGVALRGLFIISPEGILRQKTVNDLAVGRSVDETLRLVKAFQFTDEHGEVCPANWQPGEDTIKPERNASQKYFNTVDD</sequence>
<dbReference type="GO" id="GO:0008379">
    <property type="term" value="F:thioredoxin peroxidase activity"/>
    <property type="evidence" value="ECO:0007669"/>
    <property type="project" value="TreeGrafter"/>
</dbReference>
<dbReference type="PANTHER" id="PTHR10681:SF128">
    <property type="entry name" value="THIOREDOXIN-DEPENDENT PEROXIDE REDUCTASE, MITOCHONDRIAL"/>
    <property type="match status" value="1"/>
</dbReference>
<dbReference type="Pfam" id="PF00578">
    <property type="entry name" value="AhpC-TSA"/>
    <property type="match status" value="1"/>
</dbReference>
<evidence type="ECO:0000256" key="5">
    <source>
        <dbReference type="ARBA" id="ARBA00023157"/>
    </source>
</evidence>
<dbReference type="Pfam" id="PF10417">
    <property type="entry name" value="1-cysPrx_C"/>
    <property type="match status" value="1"/>
</dbReference>
<dbReference type="InterPro" id="IPR050217">
    <property type="entry name" value="Peroxiredoxin"/>
</dbReference>
<evidence type="ECO:0000256" key="6">
    <source>
        <dbReference type="ARBA" id="ARBA00023284"/>
    </source>
</evidence>
<dbReference type="PANTHER" id="PTHR10681">
    <property type="entry name" value="THIOREDOXIN PEROXIDASE"/>
    <property type="match status" value="1"/>
</dbReference>
<comment type="catalytic activity">
    <reaction evidence="8 9">
        <text>a hydroperoxide + [thioredoxin]-dithiol = an alcohol + [thioredoxin]-disulfide + H2O</text>
        <dbReference type="Rhea" id="RHEA:62620"/>
        <dbReference type="Rhea" id="RHEA-COMP:10698"/>
        <dbReference type="Rhea" id="RHEA-COMP:10700"/>
        <dbReference type="ChEBI" id="CHEBI:15377"/>
        <dbReference type="ChEBI" id="CHEBI:29950"/>
        <dbReference type="ChEBI" id="CHEBI:30879"/>
        <dbReference type="ChEBI" id="CHEBI:35924"/>
        <dbReference type="ChEBI" id="CHEBI:50058"/>
        <dbReference type="EC" id="1.11.1.24"/>
    </reaction>
</comment>
<evidence type="ECO:0000313" key="12">
    <source>
        <dbReference type="EMBL" id="KAK9831567.1"/>
    </source>
</evidence>
<gene>
    <name evidence="12" type="ORF">WJX74_000250</name>
</gene>
<dbReference type="GO" id="GO:0033554">
    <property type="term" value="P:cellular response to stress"/>
    <property type="evidence" value="ECO:0007669"/>
    <property type="project" value="TreeGrafter"/>
</dbReference>
<comment type="similarity">
    <text evidence="1">Belongs to the peroxiredoxin family. AhpC/Prx1 subfamily.</text>
</comment>
<dbReference type="CDD" id="cd03015">
    <property type="entry name" value="PRX_Typ2cys"/>
    <property type="match status" value="1"/>
</dbReference>
<keyword evidence="6 9" id="KW-0676">Redox-active center</keyword>
<evidence type="ECO:0000256" key="3">
    <source>
        <dbReference type="ARBA" id="ARBA00022862"/>
    </source>
</evidence>
<dbReference type="GO" id="GO:0006979">
    <property type="term" value="P:response to oxidative stress"/>
    <property type="evidence" value="ECO:0007669"/>
    <property type="project" value="TreeGrafter"/>
</dbReference>
<dbReference type="GO" id="GO:0042744">
    <property type="term" value="P:hydrogen peroxide catabolic process"/>
    <property type="evidence" value="ECO:0007669"/>
    <property type="project" value="TreeGrafter"/>
</dbReference>
<dbReference type="EMBL" id="JALJOS010000013">
    <property type="protein sequence ID" value="KAK9831567.1"/>
    <property type="molecule type" value="Genomic_DNA"/>
</dbReference>
<evidence type="ECO:0000256" key="10">
    <source>
        <dbReference type="PIRSR" id="PIRSR000239-1"/>
    </source>
</evidence>
<dbReference type="InterPro" id="IPR000866">
    <property type="entry name" value="AhpC/TSA"/>
</dbReference>
<keyword evidence="4 9" id="KW-0560">Oxidoreductase</keyword>
<name>A0AAW1RD89_9CHLO</name>
<evidence type="ECO:0000256" key="9">
    <source>
        <dbReference type="PIRNR" id="PIRNR000239"/>
    </source>
</evidence>
<dbReference type="FunFam" id="3.40.30.10:FF:000003">
    <property type="entry name" value="Peroxiredoxin 1"/>
    <property type="match status" value="1"/>
</dbReference>
<dbReference type="InterPro" id="IPR013766">
    <property type="entry name" value="Thioredoxin_domain"/>
</dbReference>
<evidence type="ECO:0000256" key="1">
    <source>
        <dbReference type="ARBA" id="ARBA00009796"/>
    </source>
</evidence>
<dbReference type="AlphaFoldDB" id="A0AAW1RD89"/>
<keyword evidence="5" id="KW-1015">Disulfide bond</keyword>
<keyword evidence="2 9" id="KW-0575">Peroxidase</keyword>